<accession>A0ABV2EW33</accession>
<evidence type="ECO:0000313" key="2">
    <source>
        <dbReference type="EMBL" id="MET3543816.1"/>
    </source>
</evidence>
<keyword evidence="3" id="KW-1185">Reference proteome</keyword>
<proteinExistence type="predicted"/>
<sequence>MKFKDALYLTLASIGTGLLLGIFSVLKSPFNAIASLIAVVLAIYYFRKNERKGLRIGYVIFSILYYLLFIFMLSVYQFYQLSPASA</sequence>
<name>A0ABV2EW33_9BACL</name>
<feature type="transmembrane region" description="Helical" evidence="1">
    <location>
        <begin position="30"/>
        <end position="46"/>
    </location>
</feature>
<evidence type="ECO:0000256" key="1">
    <source>
        <dbReference type="SAM" id="Phobius"/>
    </source>
</evidence>
<keyword evidence="1" id="KW-0812">Transmembrane</keyword>
<keyword evidence="1" id="KW-0472">Membrane</keyword>
<dbReference type="RefSeq" id="WP_354494755.1">
    <property type="nucleotide sequence ID" value="NZ_JBEPLV010000001.1"/>
</dbReference>
<organism evidence="2 3">
    <name type="scientific">Paenibacillus favisporus</name>
    <dbReference type="NCBI Taxonomy" id="221028"/>
    <lineage>
        <taxon>Bacteria</taxon>
        <taxon>Bacillati</taxon>
        <taxon>Bacillota</taxon>
        <taxon>Bacilli</taxon>
        <taxon>Bacillales</taxon>
        <taxon>Paenibacillaceae</taxon>
        <taxon>Paenibacillus</taxon>
    </lineage>
</organism>
<dbReference type="EMBL" id="JBEPLV010000001">
    <property type="protein sequence ID" value="MET3543816.1"/>
    <property type="molecule type" value="Genomic_DNA"/>
</dbReference>
<comment type="caution">
    <text evidence="2">The sequence shown here is derived from an EMBL/GenBank/DDBJ whole genome shotgun (WGS) entry which is preliminary data.</text>
</comment>
<evidence type="ECO:0000313" key="3">
    <source>
        <dbReference type="Proteomes" id="UP001549098"/>
    </source>
</evidence>
<protein>
    <submittedName>
        <fullName evidence="2">Polyferredoxin</fullName>
    </submittedName>
</protein>
<feature type="transmembrane region" description="Helical" evidence="1">
    <location>
        <begin position="7"/>
        <end position="24"/>
    </location>
</feature>
<gene>
    <name evidence="2" type="ORF">ABID47_000410</name>
</gene>
<keyword evidence="1" id="KW-1133">Transmembrane helix</keyword>
<dbReference type="Proteomes" id="UP001549098">
    <property type="component" value="Unassembled WGS sequence"/>
</dbReference>
<feature type="transmembrane region" description="Helical" evidence="1">
    <location>
        <begin position="58"/>
        <end position="79"/>
    </location>
</feature>
<reference evidence="2 3" key="1">
    <citation type="submission" date="2024-06" db="EMBL/GenBank/DDBJ databases">
        <title>Genomic Encyclopedia of Type Strains, Phase IV (KMG-IV): sequencing the most valuable type-strain genomes for metagenomic binning, comparative biology and taxonomic classification.</title>
        <authorList>
            <person name="Goeker M."/>
        </authorList>
    </citation>
    <scope>NUCLEOTIDE SEQUENCE [LARGE SCALE GENOMIC DNA]</scope>
    <source>
        <strain evidence="2 3">DSM 17253</strain>
    </source>
</reference>